<keyword evidence="2" id="KW-0051">Antiviral defense</keyword>
<protein>
    <submittedName>
        <fullName evidence="4">CRISPR-associated protein</fullName>
    </submittedName>
</protein>
<evidence type="ECO:0000313" key="5">
    <source>
        <dbReference type="Proteomes" id="UP000286501"/>
    </source>
</evidence>
<evidence type="ECO:0000313" key="4">
    <source>
        <dbReference type="EMBL" id="RHG62246.1"/>
    </source>
</evidence>
<sequence>MEKNKYIYGASIQGIQGFIFSTNSLKDVVGGSELVEKVCTTLFESTYEQGGTSIIKAAGNIKCVYDNLQECEKTVLEFPKTVMLAAPGITISQAVVKVTEEEFKANFASCMDQLEKKLKIQRNKPSKSMSVGFMGVERSRTTGFPAVTQESQEYLDEGTLKKRNLSIGGKATITLAEKSFGIKELSPKNIALDIKDLTGENDWIAIIHADGNGLGQILSKFSGSPKEFERFSTNLNQATCQAAHAAFKKVYTAEDYRQDSSIFPFRPVVLGGDDMTMICKASLALDYVKVYLEEFENATKQKLGAENGLTACAGIAFIKSSYPFHYGYDLAETLCTQAKIVSKNPLIQKDAPNAPSSVMFYKVQGSFIESYPNMILKEKTPQKGLSFNFGPYFLHQTEEYWTIEDLKDAANQLNGKEGNVAKTSIRKWMTAMHQNTEMAKQAANRSYTMLSASTKGTFQKAITPQKRTLSEDAFYPAADLLDLNTILTQKTKEG</sequence>
<dbReference type="RefSeq" id="WP_118201688.1">
    <property type="nucleotide sequence ID" value="NZ_QRIE01000091.1"/>
</dbReference>
<evidence type="ECO:0000259" key="3">
    <source>
        <dbReference type="Pfam" id="PF22335"/>
    </source>
</evidence>
<dbReference type="GO" id="GO:0051607">
    <property type="term" value="P:defense response to virus"/>
    <property type="evidence" value="ECO:0007669"/>
    <property type="project" value="UniProtKB-KW"/>
</dbReference>
<gene>
    <name evidence="4" type="ORF">DW250_14405</name>
</gene>
<dbReference type="InterPro" id="IPR054767">
    <property type="entry name" value="Cas10-Cmr2_palm2"/>
</dbReference>
<dbReference type="InterPro" id="IPR043128">
    <property type="entry name" value="Rev_trsase/Diguanyl_cyclase"/>
</dbReference>
<dbReference type="Pfam" id="PF22335">
    <property type="entry name" value="Cas10-Cmr2_palm2"/>
    <property type="match status" value="1"/>
</dbReference>
<dbReference type="EMBL" id="QRIN01000088">
    <property type="protein sequence ID" value="RHG62246.1"/>
    <property type="molecule type" value="Genomic_DNA"/>
</dbReference>
<reference evidence="4 5" key="1">
    <citation type="submission" date="2018-08" db="EMBL/GenBank/DDBJ databases">
        <title>A genome reference for cultivated species of the human gut microbiota.</title>
        <authorList>
            <person name="Zou Y."/>
            <person name="Xue W."/>
            <person name="Luo G."/>
        </authorList>
    </citation>
    <scope>NUCLEOTIDE SEQUENCE [LARGE SCALE GENOMIC DNA]</scope>
    <source>
        <strain evidence="4 5">AM22-1</strain>
    </source>
</reference>
<dbReference type="Proteomes" id="UP000286501">
    <property type="component" value="Unassembled WGS sequence"/>
</dbReference>
<evidence type="ECO:0000256" key="2">
    <source>
        <dbReference type="ARBA" id="ARBA00023118"/>
    </source>
</evidence>
<dbReference type="GO" id="GO:0000166">
    <property type="term" value="F:nucleotide binding"/>
    <property type="evidence" value="ECO:0007669"/>
    <property type="project" value="UniProtKB-KW"/>
</dbReference>
<feature type="domain" description="Cas10/Cmr2 second palm" evidence="3">
    <location>
        <begin position="204"/>
        <end position="344"/>
    </location>
</feature>
<dbReference type="Gene3D" id="3.30.70.270">
    <property type="match status" value="1"/>
</dbReference>
<accession>A0A3R6GGN9</accession>
<evidence type="ECO:0000256" key="1">
    <source>
        <dbReference type="ARBA" id="ARBA00022741"/>
    </source>
</evidence>
<dbReference type="AlphaFoldDB" id="A0A3R6GGN9"/>
<organism evidence="4 5">
    <name type="scientific">Segatella copri</name>
    <dbReference type="NCBI Taxonomy" id="165179"/>
    <lineage>
        <taxon>Bacteria</taxon>
        <taxon>Pseudomonadati</taxon>
        <taxon>Bacteroidota</taxon>
        <taxon>Bacteroidia</taxon>
        <taxon>Bacteroidales</taxon>
        <taxon>Prevotellaceae</taxon>
        <taxon>Segatella</taxon>
    </lineage>
</organism>
<keyword evidence="1" id="KW-0547">Nucleotide-binding</keyword>
<comment type="caution">
    <text evidence="4">The sequence shown here is derived from an EMBL/GenBank/DDBJ whole genome shotgun (WGS) entry which is preliminary data.</text>
</comment>
<proteinExistence type="predicted"/>
<name>A0A3R6GGN9_9BACT</name>